<evidence type="ECO:0000313" key="7">
    <source>
        <dbReference type="Proteomes" id="UP000195897"/>
    </source>
</evidence>
<evidence type="ECO:0000256" key="2">
    <source>
        <dbReference type="ARBA" id="ARBA00023315"/>
    </source>
</evidence>
<dbReference type="GO" id="GO:0006654">
    <property type="term" value="P:phosphatidic acid biosynthetic process"/>
    <property type="evidence" value="ECO:0007669"/>
    <property type="project" value="TreeGrafter"/>
</dbReference>
<keyword evidence="1 4" id="KW-0808">Transferase</keyword>
<dbReference type="SUPFAM" id="SSF69593">
    <property type="entry name" value="Glycerol-3-phosphate (1)-acyltransferase"/>
    <property type="match status" value="1"/>
</dbReference>
<comment type="caution">
    <text evidence="4">The sequence shown here is derived from an EMBL/GenBank/DDBJ whole genome shotgun (WGS) entry which is preliminary data.</text>
</comment>
<feature type="domain" description="Phospholipid/glycerol acyltransferase" evidence="3">
    <location>
        <begin position="42"/>
        <end position="154"/>
    </location>
</feature>
<evidence type="ECO:0000313" key="4">
    <source>
        <dbReference type="EMBL" id="OUP52181.1"/>
    </source>
</evidence>
<sequence length="198" mass="22328">MTGVAKYHRWFQRLALPFVQLAFHIHFKLHIVGRENIPEGGCVVCPNHKHNSDPPLAACGISNRHSIRIMAKKELFEIRGLSWLITWLGAFPVDRSRADLTAIKTALQAVKDGNKLLIFPQGTRGASENEAKDGAAMLALKTKAPIVPMYITEKKEKHGRVNVIIGKPFLPDPKSKDYAALSQEIMRRIYELKPEEER</sequence>
<dbReference type="GO" id="GO:0003841">
    <property type="term" value="F:1-acylglycerol-3-phosphate O-acyltransferase activity"/>
    <property type="evidence" value="ECO:0007669"/>
    <property type="project" value="TreeGrafter"/>
</dbReference>
<name>A0A1Y4LBK4_9FIRM</name>
<dbReference type="STRING" id="501571.GCA_900143195_02527"/>
<gene>
    <name evidence="5" type="ORF">B5F15_12980</name>
    <name evidence="4" type="ORF">B5F17_10205</name>
</gene>
<dbReference type="Proteomes" id="UP000195326">
    <property type="component" value="Unassembled WGS sequence"/>
</dbReference>
<dbReference type="CDD" id="cd07989">
    <property type="entry name" value="LPLAT_AGPAT-like"/>
    <property type="match status" value="1"/>
</dbReference>
<reference evidence="4" key="2">
    <citation type="journal article" date="2018" name="BMC Genomics">
        <title>Whole genome sequencing and function prediction of 133 gut anaerobes isolated from chicken caecum in pure cultures.</title>
        <authorList>
            <person name="Medvecky M."/>
            <person name="Cejkova D."/>
            <person name="Polansky O."/>
            <person name="Karasova D."/>
            <person name="Kubasova T."/>
            <person name="Cizek A."/>
            <person name="Rychlik I."/>
        </authorList>
    </citation>
    <scope>NUCLEOTIDE SEQUENCE</scope>
    <source>
        <strain evidence="5">An179</strain>
        <strain evidence="4">An180</strain>
    </source>
</reference>
<dbReference type="PANTHER" id="PTHR10434:SF11">
    <property type="entry name" value="1-ACYL-SN-GLYCEROL-3-PHOSPHATE ACYLTRANSFERASE"/>
    <property type="match status" value="1"/>
</dbReference>
<dbReference type="EMBL" id="NFKL01000020">
    <property type="protein sequence ID" value="OUP56209.1"/>
    <property type="molecule type" value="Genomic_DNA"/>
</dbReference>
<dbReference type="Pfam" id="PF01553">
    <property type="entry name" value="Acyltransferase"/>
    <property type="match status" value="1"/>
</dbReference>
<proteinExistence type="predicted"/>
<dbReference type="InterPro" id="IPR002123">
    <property type="entry name" value="Plipid/glycerol_acylTrfase"/>
</dbReference>
<reference evidence="6 7" key="1">
    <citation type="submission" date="2017-04" db="EMBL/GenBank/DDBJ databases">
        <title>Function of individual gut microbiota members based on whole genome sequencing of pure cultures obtained from chicken caecum.</title>
        <authorList>
            <person name="Medvecky M."/>
            <person name="Cejkova D."/>
            <person name="Polansky O."/>
            <person name="Karasova D."/>
            <person name="Kubasova T."/>
            <person name="Cizek A."/>
            <person name="Rychlik I."/>
        </authorList>
    </citation>
    <scope>NUCLEOTIDE SEQUENCE [LARGE SCALE GENOMIC DNA]</scope>
    <source>
        <strain evidence="6">An179</strain>
        <strain evidence="7">An180</strain>
    </source>
</reference>
<keyword evidence="2 4" id="KW-0012">Acyltransferase</keyword>
<dbReference type="Proteomes" id="UP000195897">
    <property type="component" value="Unassembled WGS sequence"/>
</dbReference>
<protein>
    <submittedName>
        <fullName evidence="4">1-acyl-sn-glycerol-3-phosphate acyltransferase</fullName>
    </submittedName>
</protein>
<dbReference type="SMART" id="SM00563">
    <property type="entry name" value="PlsC"/>
    <property type="match status" value="1"/>
</dbReference>
<accession>A0A1Y4LBK4</accession>
<dbReference type="PANTHER" id="PTHR10434">
    <property type="entry name" value="1-ACYL-SN-GLYCEROL-3-PHOSPHATE ACYLTRANSFERASE"/>
    <property type="match status" value="1"/>
</dbReference>
<evidence type="ECO:0000313" key="5">
    <source>
        <dbReference type="EMBL" id="OUP56209.1"/>
    </source>
</evidence>
<dbReference type="EMBL" id="NFKK01000012">
    <property type="protein sequence ID" value="OUP52181.1"/>
    <property type="molecule type" value="Genomic_DNA"/>
</dbReference>
<evidence type="ECO:0000259" key="3">
    <source>
        <dbReference type="SMART" id="SM00563"/>
    </source>
</evidence>
<organism evidence="4 7">
    <name type="scientific">Butyricicoccus pullicaecorum</name>
    <dbReference type="NCBI Taxonomy" id="501571"/>
    <lineage>
        <taxon>Bacteria</taxon>
        <taxon>Bacillati</taxon>
        <taxon>Bacillota</taxon>
        <taxon>Clostridia</taxon>
        <taxon>Eubacteriales</taxon>
        <taxon>Butyricicoccaceae</taxon>
        <taxon>Butyricicoccus</taxon>
    </lineage>
</organism>
<evidence type="ECO:0000256" key="1">
    <source>
        <dbReference type="ARBA" id="ARBA00022679"/>
    </source>
</evidence>
<evidence type="ECO:0000313" key="6">
    <source>
        <dbReference type="Proteomes" id="UP000195326"/>
    </source>
</evidence>
<dbReference type="AlphaFoldDB" id="A0A1Y4LBK4"/>